<evidence type="ECO:0000256" key="1">
    <source>
        <dbReference type="SAM" id="MobiDB-lite"/>
    </source>
</evidence>
<comment type="caution">
    <text evidence="2">The sequence shown here is derived from an EMBL/GenBank/DDBJ whole genome shotgun (WGS) entry which is preliminary data.</text>
</comment>
<dbReference type="OrthoDB" id="2279924at2759"/>
<name>A0A162ZZ03_MUCCL</name>
<reference evidence="2 3" key="1">
    <citation type="submission" date="2015-06" db="EMBL/GenBank/DDBJ databases">
        <title>Expansion of signal transduction pathways in fungi by whole-genome duplication.</title>
        <authorList>
            <consortium name="DOE Joint Genome Institute"/>
            <person name="Corrochano L.M."/>
            <person name="Kuo A."/>
            <person name="Marcet-Houben M."/>
            <person name="Polaino S."/>
            <person name="Salamov A."/>
            <person name="Villalobos J.M."/>
            <person name="Alvarez M.I."/>
            <person name="Avalos J."/>
            <person name="Benito E.P."/>
            <person name="Benoit I."/>
            <person name="Burger G."/>
            <person name="Camino L.P."/>
            <person name="Canovas D."/>
            <person name="Cerda-Olmedo E."/>
            <person name="Cheng J.-F."/>
            <person name="Dominguez A."/>
            <person name="Elias M."/>
            <person name="Eslava A.P."/>
            <person name="Glaser F."/>
            <person name="Grimwood J."/>
            <person name="Gutierrez G."/>
            <person name="Heitman J."/>
            <person name="Henrissat B."/>
            <person name="Iturriaga E.A."/>
            <person name="Lang B.F."/>
            <person name="Lavin J.L."/>
            <person name="Lee S."/>
            <person name="Li W."/>
            <person name="Lindquist E."/>
            <person name="Lopez-Garcia S."/>
            <person name="Luque E.M."/>
            <person name="Marcos A.T."/>
            <person name="Martin J."/>
            <person name="Mccluskey K."/>
            <person name="Medina H.R."/>
            <person name="Miralles-Duran A."/>
            <person name="Miyazaki A."/>
            <person name="Munoz-Torres E."/>
            <person name="Oguiza J.A."/>
            <person name="Ohm R."/>
            <person name="Olmedo M."/>
            <person name="Orejas M."/>
            <person name="Ortiz-Castellanos L."/>
            <person name="Pisabarro A.G."/>
            <person name="Rodriguez-Romero J."/>
            <person name="Ruiz-Herrera J."/>
            <person name="Ruiz-Vazquez R."/>
            <person name="Sanz C."/>
            <person name="Schackwitz W."/>
            <person name="Schmutz J."/>
            <person name="Shahriari M."/>
            <person name="Shelest E."/>
            <person name="Silva-Franco F."/>
            <person name="Soanes D."/>
            <person name="Syed K."/>
            <person name="Tagua V.G."/>
            <person name="Talbot N.J."/>
            <person name="Thon M."/>
            <person name="De Vries R.P."/>
            <person name="Wiebenga A."/>
            <person name="Yadav J.S."/>
            <person name="Braun E.L."/>
            <person name="Baker S."/>
            <person name="Garre V."/>
            <person name="Horwitz B."/>
            <person name="Torres-Martinez S."/>
            <person name="Idnurm A."/>
            <person name="Herrera-Estrella A."/>
            <person name="Gabaldon T."/>
            <person name="Grigoriev I.V."/>
        </authorList>
    </citation>
    <scope>NUCLEOTIDE SEQUENCE [LARGE SCALE GENOMIC DNA]</scope>
    <source>
        <strain evidence="2 3">CBS 277.49</strain>
    </source>
</reference>
<proteinExistence type="predicted"/>
<protein>
    <submittedName>
        <fullName evidence="2">Uncharacterized protein</fullName>
    </submittedName>
</protein>
<evidence type="ECO:0000313" key="2">
    <source>
        <dbReference type="EMBL" id="OAD08667.1"/>
    </source>
</evidence>
<dbReference type="Proteomes" id="UP000077051">
    <property type="component" value="Unassembled WGS sequence"/>
</dbReference>
<dbReference type="EMBL" id="AMYB01000001">
    <property type="protein sequence ID" value="OAD08667.1"/>
    <property type="molecule type" value="Genomic_DNA"/>
</dbReference>
<organism evidence="2 3">
    <name type="scientific">Mucor lusitanicus CBS 277.49</name>
    <dbReference type="NCBI Taxonomy" id="747725"/>
    <lineage>
        <taxon>Eukaryota</taxon>
        <taxon>Fungi</taxon>
        <taxon>Fungi incertae sedis</taxon>
        <taxon>Mucoromycota</taxon>
        <taxon>Mucoromycotina</taxon>
        <taxon>Mucoromycetes</taxon>
        <taxon>Mucorales</taxon>
        <taxon>Mucorineae</taxon>
        <taxon>Mucoraceae</taxon>
        <taxon>Mucor</taxon>
    </lineage>
</organism>
<sequence>MSKRNNSKRKRDSSKLLGSQNSSILDFFSQACRLSLETSTKKEHATDLNKKRKLNQGYSSFESFTSTPFDQSQRSNTTIEDVEALSFSTQESSFELHPDTQNSHAWSEAISEIGDFDMAPFTFDLDHVSGSRNATQTDSVVSNFSDNTQLAFPPGFIEFNDIQTSTRPHSVHSFISNVESPIMSQETIAHFEDDDAAESITSTFSTQEAPLLPALDDSDRQQLAPPVPTDNDNGSSDTHLPPISDFKFVIPTSTAKMDTVVKQAPKPVTKRIKSEGITAVALKAILQETEMHETWENAMNAQLAKHGNIAQVCKEEDVDAALFWILDSWIEGNVIFAWCTCMDEEGVDKWLSAKKADEEKREATDSTLAFTPDDGDDDETATTIANHDAIKSYPDQDLLNNMDAVPEEKFLFAFSLAYIKSRKYARKFIEEERVVAVWPDDWSELQITLPMVGHCTAKLTSKFKADSIY</sequence>
<keyword evidence="3" id="KW-1185">Reference proteome</keyword>
<dbReference type="AlphaFoldDB" id="A0A162ZZ03"/>
<dbReference type="VEuPathDB" id="FungiDB:MUCCIDRAFT_105634"/>
<gene>
    <name evidence="2" type="ORF">MUCCIDRAFT_105634</name>
</gene>
<accession>A0A162ZZ03</accession>
<feature type="region of interest" description="Disordered" evidence="1">
    <location>
        <begin position="218"/>
        <end position="241"/>
    </location>
</feature>
<evidence type="ECO:0000313" key="3">
    <source>
        <dbReference type="Proteomes" id="UP000077051"/>
    </source>
</evidence>